<dbReference type="RefSeq" id="WP_117399040.1">
    <property type="nucleotide sequence ID" value="NZ_QVNQ01000003.1"/>
</dbReference>
<dbReference type="OrthoDB" id="9797506at2"/>
<protein>
    <submittedName>
        <fullName evidence="2">YbhB/YbcL family Raf kinase inhibitor-like protein</fullName>
    </submittedName>
</protein>
<dbReference type="PANTHER" id="PTHR30289:SF1">
    <property type="entry name" value="PEBP (PHOSPHATIDYLETHANOLAMINE-BINDING PROTEIN) FAMILY PROTEIN"/>
    <property type="match status" value="1"/>
</dbReference>
<dbReference type="Pfam" id="PF01161">
    <property type="entry name" value="PBP"/>
    <property type="match status" value="1"/>
</dbReference>
<dbReference type="NCBIfam" id="TIGR00481">
    <property type="entry name" value="YbhB/YbcL family Raf kinase inhibitor-like protein"/>
    <property type="match status" value="1"/>
</dbReference>
<sequence length="150" mass="15980">MEELTLSSPAFADHAPIPPMYSHRSGDLSPALRWSGIPAACLELVLTCVDPDAPGGAFVHWMLGGIPPERDGLAAGEERPRIARGRNDFGELGYGGPHPPVGDPPHRYVFTLYALRRPSGLTSGFSADDLRACLKDDVLASAALVGTYSR</sequence>
<dbReference type="AlphaFoldDB" id="A0A372GIH4"/>
<evidence type="ECO:0000313" key="2">
    <source>
        <dbReference type="EMBL" id="RFS85176.1"/>
    </source>
</evidence>
<dbReference type="Gene3D" id="3.90.280.10">
    <property type="entry name" value="PEBP-like"/>
    <property type="match status" value="1"/>
</dbReference>
<proteinExistence type="inferred from homology"/>
<dbReference type="Proteomes" id="UP000262882">
    <property type="component" value="Unassembled WGS sequence"/>
</dbReference>
<dbReference type="InterPro" id="IPR005247">
    <property type="entry name" value="YbhB_YbcL/LppC-like"/>
</dbReference>
<comment type="similarity">
    <text evidence="1">Belongs to the UPF0098 family.</text>
</comment>
<gene>
    <name evidence="2" type="ORF">D0T12_08905</name>
</gene>
<evidence type="ECO:0000256" key="1">
    <source>
        <dbReference type="ARBA" id="ARBA00007120"/>
    </source>
</evidence>
<dbReference type="PANTHER" id="PTHR30289">
    <property type="entry name" value="UNCHARACTERIZED PROTEIN YBCL-RELATED"/>
    <property type="match status" value="1"/>
</dbReference>
<comment type="caution">
    <text evidence="2">The sequence shown here is derived from an EMBL/GenBank/DDBJ whole genome shotgun (WGS) entry which is preliminary data.</text>
</comment>
<dbReference type="InterPro" id="IPR036610">
    <property type="entry name" value="PEBP-like_sf"/>
</dbReference>
<accession>A0A372GIH4</accession>
<evidence type="ECO:0000313" key="3">
    <source>
        <dbReference type="Proteomes" id="UP000262882"/>
    </source>
</evidence>
<organism evidence="2 3">
    <name type="scientific">Actinomadura spongiicola</name>
    <dbReference type="NCBI Taxonomy" id="2303421"/>
    <lineage>
        <taxon>Bacteria</taxon>
        <taxon>Bacillati</taxon>
        <taxon>Actinomycetota</taxon>
        <taxon>Actinomycetes</taxon>
        <taxon>Streptosporangiales</taxon>
        <taxon>Thermomonosporaceae</taxon>
        <taxon>Actinomadura</taxon>
    </lineage>
</organism>
<keyword evidence="3" id="KW-1185">Reference proteome</keyword>
<dbReference type="CDD" id="cd00865">
    <property type="entry name" value="PEBP_bact_arch"/>
    <property type="match status" value="1"/>
</dbReference>
<dbReference type="EMBL" id="QVNQ01000003">
    <property type="protein sequence ID" value="RFS85176.1"/>
    <property type="molecule type" value="Genomic_DNA"/>
</dbReference>
<dbReference type="InterPro" id="IPR008914">
    <property type="entry name" value="PEBP"/>
</dbReference>
<dbReference type="SUPFAM" id="SSF49777">
    <property type="entry name" value="PEBP-like"/>
    <property type="match status" value="1"/>
</dbReference>
<name>A0A372GIH4_9ACTN</name>
<reference evidence="2 3" key="1">
    <citation type="submission" date="2018-08" db="EMBL/GenBank/DDBJ databases">
        <title>Actinomadura spongicola sp. nov., isolated from marine sponge Leucetta chagosensis.</title>
        <authorList>
            <person name="Li L."/>
            <person name="Lin H.W."/>
        </authorList>
    </citation>
    <scope>NUCLEOTIDE SEQUENCE [LARGE SCALE GENOMIC DNA]</scope>
    <source>
        <strain evidence="2 3">LHW52907</strain>
    </source>
</reference>